<evidence type="ECO:0000313" key="3">
    <source>
        <dbReference type="EMBL" id="GIF26679.1"/>
    </source>
</evidence>
<protein>
    <recommendedName>
        <fullName evidence="5">DUF2399 domain-containing protein</fullName>
    </recommendedName>
</protein>
<feature type="domain" description="Conserved hypothetical protein CHP02679 N terminus" evidence="2">
    <location>
        <begin position="7"/>
        <end position="43"/>
    </location>
</feature>
<dbReference type="Pfam" id="PF09664">
    <property type="entry name" value="DUF2399"/>
    <property type="match status" value="1"/>
</dbReference>
<organism evidence="3 4">
    <name type="scientific">Paractinoplanes tereljensis</name>
    <dbReference type="NCBI Taxonomy" id="571912"/>
    <lineage>
        <taxon>Bacteria</taxon>
        <taxon>Bacillati</taxon>
        <taxon>Actinomycetota</taxon>
        <taxon>Actinomycetes</taxon>
        <taxon>Micromonosporales</taxon>
        <taxon>Micromonosporaceae</taxon>
        <taxon>Paractinoplanes</taxon>
    </lineage>
</organism>
<feature type="domain" description="DUF2399" evidence="1">
    <location>
        <begin position="59"/>
        <end position="213"/>
    </location>
</feature>
<name>A0A919NWL9_9ACTN</name>
<proteinExistence type="predicted"/>
<evidence type="ECO:0000313" key="4">
    <source>
        <dbReference type="Proteomes" id="UP000623608"/>
    </source>
</evidence>
<gene>
    <name evidence="3" type="ORF">Ate02nite_94090</name>
</gene>
<sequence length="216" mass="23057">MSLALNGTADYPLGAAERRALWDAAGVAGDTVATTVLTYGLRPVGDDWLRHRADIGAETHLTLREIRRLTPLRFAPQVVYVCENPRVLEAAADAGARAAVICTMGNPTVVTLALLDALVASPQVELAYHGDFDWPGVAIADRVMGRFGASPWRFRAEDYRRAVALATERGTPGQALAGTVVETGWDPSLAAAMRETGIAIHEEAVIDDLLKDLSPG</sequence>
<comment type="caution">
    <text evidence="3">The sequence shown here is derived from an EMBL/GenBank/DDBJ whole genome shotgun (WGS) entry which is preliminary data.</text>
</comment>
<dbReference type="EMBL" id="BOMY01000063">
    <property type="protein sequence ID" value="GIF26679.1"/>
    <property type="molecule type" value="Genomic_DNA"/>
</dbReference>
<evidence type="ECO:0000259" key="1">
    <source>
        <dbReference type="Pfam" id="PF09664"/>
    </source>
</evidence>
<dbReference type="Pfam" id="PF11796">
    <property type="entry name" value="DUF3323"/>
    <property type="match status" value="1"/>
</dbReference>
<evidence type="ECO:0000259" key="2">
    <source>
        <dbReference type="Pfam" id="PF11796"/>
    </source>
</evidence>
<dbReference type="Proteomes" id="UP000623608">
    <property type="component" value="Unassembled WGS sequence"/>
</dbReference>
<evidence type="ECO:0008006" key="5">
    <source>
        <dbReference type="Google" id="ProtNLM"/>
    </source>
</evidence>
<accession>A0A919NWL9</accession>
<keyword evidence="4" id="KW-1185">Reference proteome</keyword>
<dbReference type="InterPro" id="IPR024466">
    <property type="entry name" value="CHP02679_N"/>
</dbReference>
<dbReference type="AlphaFoldDB" id="A0A919NWL9"/>
<reference evidence="3" key="1">
    <citation type="submission" date="2021-01" db="EMBL/GenBank/DDBJ databases">
        <title>Whole genome shotgun sequence of Actinoplanes tereljensis NBRC 105297.</title>
        <authorList>
            <person name="Komaki H."/>
            <person name="Tamura T."/>
        </authorList>
    </citation>
    <scope>NUCLEOTIDE SEQUENCE</scope>
    <source>
        <strain evidence="3">NBRC 105297</strain>
    </source>
</reference>
<dbReference type="InterPro" id="IPR024465">
    <property type="entry name" value="DUF2399"/>
</dbReference>